<proteinExistence type="predicted"/>
<comment type="caution">
    <text evidence="2">The sequence shown here is derived from an EMBL/GenBank/DDBJ whole genome shotgun (WGS) entry which is preliminary data.</text>
</comment>
<organism evidence="2 3">
    <name type="scientific">Liparis tanakae</name>
    <name type="common">Tanaka's snailfish</name>
    <dbReference type="NCBI Taxonomy" id="230148"/>
    <lineage>
        <taxon>Eukaryota</taxon>
        <taxon>Metazoa</taxon>
        <taxon>Chordata</taxon>
        <taxon>Craniata</taxon>
        <taxon>Vertebrata</taxon>
        <taxon>Euteleostomi</taxon>
        <taxon>Actinopterygii</taxon>
        <taxon>Neopterygii</taxon>
        <taxon>Teleostei</taxon>
        <taxon>Neoteleostei</taxon>
        <taxon>Acanthomorphata</taxon>
        <taxon>Eupercaria</taxon>
        <taxon>Perciformes</taxon>
        <taxon>Cottioidei</taxon>
        <taxon>Cottales</taxon>
        <taxon>Liparidae</taxon>
        <taxon>Liparis</taxon>
    </lineage>
</organism>
<evidence type="ECO:0000256" key="1">
    <source>
        <dbReference type="SAM" id="MobiDB-lite"/>
    </source>
</evidence>
<accession>A0A4Z2H141</accession>
<feature type="region of interest" description="Disordered" evidence="1">
    <location>
        <begin position="148"/>
        <end position="223"/>
    </location>
</feature>
<feature type="compositionally biased region" description="Low complexity" evidence="1">
    <location>
        <begin position="209"/>
        <end position="223"/>
    </location>
</feature>
<dbReference type="Proteomes" id="UP000314294">
    <property type="component" value="Unassembled WGS sequence"/>
</dbReference>
<gene>
    <name evidence="2" type="ORF">EYF80_030291</name>
</gene>
<evidence type="ECO:0000313" key="2">
    <source>
        <dbReference type="EMBL" id="TNN59476.1"/>
    </source>
</evidence>
<sequence>MCWWIRTDWDVQDVLKVSNHMMKRKRKGIGGARALSFRRGGSPLAGVKYTWLGEATSSALGLTWSSGWASDSATSAADPEGSSSKGGDSGGGGAGYLLSLAAARCRFKSASVWCDFSRVILSAPSPPVDPDPDPAPGAGHSWYEALRSMRPPPVHSSPGTEEASETEEPPLPTLDTIFLSAASSSSRPPTCPQQEAACSGVQPSESFPSTSALCSSNSSATDT</sequence>
<reference evidence="2 3" key="1">
    <citation type="submission" date="2019-03" db="EMBL/GenBank/DDBJ databases">
        <title>First draft genome of Liparis tanakae, snailfish: a comprehensive survey of snailfish specific genes.</title>
        <authorList>
            <person name="Kim W."/>
            <person name="Song I."/>
            <person name="Jeong J.-H."/>
            <person name="Kim D."/>
            <person name="Kim S."/>
            <person name="Ryu S."/>
            <person name="Song J.Y."/>
            <person name="Lee S.K."/>
        </authorList>
    </citation>
    <scope>NUCLEOTIDE SEQUENCE [LARGE SCALE GENOMIC DNA]</scope>
    <source>
        <tissue evidence="2">Muscle</tissue>
    </source>
</reference>
<protein>
    <submittedName>
        <fullName evidence="2">Uncharacterized protein</fullName>
    </submittedName>
</protein>
<keyword evidence="3" id="KW-1185">Reference proteome</keyword>
<dbReference type="EMBL" id="SRLO01000355">
    <property type="protein sequence ID" value="TNN59476.1"/>
    <property type="molecule type" value="Genomic_DNA"/>
</dbReference>
<name>A0A4Z2H141_9TELE</name>
<evidence type="ECO:0000313" key="3">
    <source>
        <dbReference type="Proteomes" id="UP000314294"/>
    </source>
</evidence>
<feature type="region of interest" description="Disordered" evidence="1">
    <location>
        <begin position="71"/>
        <end position="90"/>
    </location>
</feature>
<dbReference type="AlphaFoldDB" id="A0A4Z2H141"/>